<keyword evidence="2" id="KW-1185">Reference proteome</keyword>
<organism evidence="1 2">
    <name type="scientific">Aspergillus novofumigatus (strain IBT 16806)</name>
    <dbReference type="NCBI Taxonomy" id="1392255"/>
    <lineage>
        <taxon>Eukaryota</taxon>
        <taxon>Fungi</taxon>
        <taxon>Dikarya</taxon>
        <taxon>Ascomycota</taxon>
        <taxon>Pezizomycotina</taxon>
        <taxon>Eurotiomycetes</taxon>
        <taxon>Eurotiomycetidae</taxon>
        <taxon>Eurotiales</taxon>
        <taxon>Aspergillaceae</taxon>
        <taxon>Aspergillus</taxon>
        <taxon>Aspergillus subgen. Fumigati</taxon>
    </lineage>
</organism>
<dbReference type="VEuPathDB" id="FungiDB:P174DRAFT_418853"/>
<reference evidence="2" key="1">
    <citation type="journal article" date="2018" name="Proc. Natl. Acad. Sci. U.S.A.">
        <title>Linking secondary metabolites to gene clusters through genome sequencing of six diverse Aspergillus species.</title>
        <authorList>
            <person name="Kaerboelling I."/>
            <person name="Vesth T.C."/>
            <person name="Frisvad J.C."/>
            <person name="Nybo J.L."/>
            <person name="Theobald S."/>
            <person name="Kuo A."/>
            <person name="Bowyer P."/>
            <person name="Matsuda Y."/>
            <person name="Mondo S."/>
            <person name="Lyhne E.K."/>
            <person name="Kogle M.E."/>
            <person name="Clum A."/>
            <person name="Lipzen A."/>
            <person name="Salamov A."/>
            <person name="Ngan C.Y."/>
            <person name="Daum C."/>
            <person name="Chiniquy J."/>
            <person name="Barry K."/>
            <person name="LaButti K."/>
            <person name="Haridas S."/>
            <person name="Simmons B.A."/>
            <person name="Magnuson J.K."/>
            <person name="Mortensen U.H."/>
            <person name="Larsen T.O."/>
            <person name="Grigoriev I.V."/>
            <person name="Baker S.E."/>
            <person name="Andersen M.R."/>
        </authorList>
    </citation>
    <scope>NUCLEOTIDE SEQUENCE [LARGE SCALE GENOMIC DNA]</scope>
    <source>
        <strain evidence="2">IBT 16806</strain>
    </source>
</reference>
<dbReference type="Proteomes" id="UP000234474">
    <property type="component" value="Unassembled WGS sequence"/>
</dbReference>
<name>A0A2I1CB56_ASPN1</name>
<gene>
    <name evidence="1" type="ORF">P174DRAFT_418853</name>
</gene>
<dbReference type="AlphaFoldDB" id="A0A2I1CB56"/>
<dbReference type="EMBL" id="MSZS01000003">
    <property type="protein sequence ID" value="PKX94879.1"/>
    <property type="molecule type" value="Genomic_DNA"/>
</dbReference>
<dbReference type="GeneID" id="36532059"/>
<comment type="caution">
    <text evidence="1">The sequence shown here is derived from an EMBL/GenBank/DDBJ whole genome shotgun (WGS) entry which is preliminary data.</text>
</comment>
<protein>
    <submittedName>
        <fullName evidence="1">Uncharacterized protein</fullName>
    </submittedName>
</protein>
<accession>A0A2I1CB56</accession>
<proteinExistence type="predicted"/>
<dbReference type="OrthoDB" id="2156052at2759"/>
<evidence type="ECO:0000313" key="1">
    <source>
        <dbReference type="EMBL" id="PKX94879.1"/>
    </source>
</evidence>
<dbReference type="RefSeq" id="XP_024683474.1">
    <property type="nucleotide sequence ID" value="XM_024824734.1"/>
</dbReference>
<evidence type="ECO:0000313" key="2">
    <source>
        <dbReference type="Proteomes" id="UP000234474"/>
    </source>
</evidence>
<sequence length="223" mass="25393">MINRHPASHAQLVKYMRLSELKFAFLSTYEWSVFIRRTAPYGFAMSLPIGKDVSSPSLRQCFLALGVLASNDWKFVEPPEFNVAQVSFPVNNSGNLLALDPSSASRRSLHFKRPYVRPLSETKSAQGAIRHAWLVVDPLRGRRRARNDNEHMHSEIYKAIKVLRQGCTIVIDSGMHNFLYNPATNAVTMVDFELMQACEPDTMSPDEPELFHIFGDYLRYEVG</sequence>